<dbReference type="InterPro" id="IPR040548">
    <property type="entry name" value="BepA_ID"/>
</dbReference>
<keyword evidence="4" id="KW-0067">ATP-binding</keyword>
<dbReference type="OrthoDB" id="7926176at2"/>
<keyword evidence="12" id="KW-1185">Reference proteome</keyword>
<accession>A0A5B9D2E0</accession>
<evidence type="ECO:0000313" key="12">
    <source>
        <dbReference type="Proteomes" id="UP000829580"/>
    </source>
</evidence>
<name>A0A5B9D2E0_9HYPH</name>
<feature type="domain" description="Fido" evidence="8">
    <location>
        <begin position="63"/>
        <end position="216"/>
    </location>
</feature>
<dbReference type="InterPro" id="IPR012340">
    <property type="entry name" value="NA-bd_OB-fold"/>
</dbReference>
<dbReference type="InterPro" id="IPR003812">
    <property type="entry name" value="Fido"/>
</dbReference>
<evidence type="ECO:0000256" key="2">
    <source>
        <dbReference type="ARBA" id="ARBA00022695"/>
    </source>
</evidence>
<dbReference type="GO" id="GO:0051302">
    <property type="term" value="P:regulation of cell division"/>
    <property type="evidence" value="ECO:0007669"/>
    <property type="project" value="TreeGrafter"/>
</dbReference>
<dbReference type="InterPro" id="IPR036597">
    <property type="entry name" value="Fido-like_dom_sf"/>
</dbReference>
<dbReference type="RefSeq" id="WP_120122610.1">
    <property type="nucleotide sequence ID" value="NZ_CP031844.2"/>
</dbReference>
<evidence type="ECO:0000313" key="11">
    <source>
        <dbReference type="Proteomes" id="UP000321311"/>
    </source>
</evidence>
<organism evidence="9 11">
    <name type="scientific">Bartonella krasnovii</name>
    <dbReference type="NCBI Taxonomy" id="2267275"/>
    <lineage>
        <taxon>Bacteria</taxon>
        <taxon>Pseudomonadati</taxon>
        <taxon>Pseudomonadota</taxon>
        <taxon>Alphaproteobacteria</taxon>
        <taxon>Hyphomicrobiales</taxon>
        <taxon>Bartonellaceae</taxon>
        <taxon>Bartonella</taxon>
    </lineage>
</organism>
<evidence type="ECO:0000313" key="9">
    <source>
        <dbReference type="EMBL" id="QEE12547.1"/>
    </source>
</evidence>
<sequence>MPKAKEKSKNIDYPSPHNYLYPGTQILKNKYEETDLERFREKCSHGIEKGLERLRRESLPEHFDSFYLSYIHYHLFKETFVWSGQIRATPVTFADGSVAATPEIKRTEWDNTFVNAEKTLDGLKKIEKTLAEKDNLKGLTREDFISETVPLFVSLKKIHPFIDGNEHTIQFFFENLAKSAGHHLDFSLTTQERMMTAYTQAAHYGNAEPMRDLFEDISHPEKICLLQEFMNNMKKSGRDVNDHLVMVAKEDETYTGIYRGALFDSFMLDVEGIYIIGRKTDLTIEQQKTLKPSDKLTFTPPKTELLEKILIPEEKLAPLTKNEKAGMIAEDACVQTARNQIQQLANIVYGNAKTLDKQMVGIINNPQLGQRLANQIERTPDSVAHLAGLSLCGLQSPARANAKNHLEMLCTAVVNFTHAVKHAEKEITQEHTTEQARRAKTVQMPSQSLQNFFALPKELQQESLAKNLGLQKELTSFVKKINSRLSENEHKAVKNNDYETLAQSIGVSENKAKQITQTIKQAKEAHQQACTRTVNRSNVLAMAS</sequence>
<dbReference type="AlphaFoldDB" id="A0A5B9D2E0"/>
<evidence type="ECO:0000256" key="5">
    <source>
        <dbReference type="ARBA" id="ARBA00034531"/>
    </source>
</evidence>
<proteinExistence type="predicted"/>
<dbReference type="Gene3D" id="1.10.3290.10">
    <property type="entry name" value="Fido-like domain"/>
    <property type="match status" value="1"/>
</dbReference>
<dbReference type="Proteomes" id="UP000829580">
    <property type="component" value="Chromosome"/>
</dbReference>
<gene>
    <name evidence="9" type="ORF">D1092_06050</name>
    <name evidence="10" type="ORF">MNL13_05810</name>
</gene>
<evidence type="ECO:0000256" key="6">
    <source>
        <dbReference type="ARBA" id="ARBA00047939"/>
    </source>
</evidence>
<dbReference type="PROSITE" id="PS51459">
    <property type="entry name" value="FIDO"/>
    <property type="match status" value="1"/>
</dbReference>
<dbReference type="SUPFAM" id="SSF140931">
    <property type="entry name" value="Fic-like"/>
    <property type="match status" value="1"/>
</dbReference>
<dbReference type="GO" id="GO:0070733">
    <property type="term" value="F:AMPylase activity"/>
    <property type="evidence" value="ECO:0007669"/>
    <property type="project" value="UniProtKB-EC"/>
</dbReference>
<dbReference type="EMBL" id="CP093033">
    <property type="protein sequence ID" value="UNF28735.1"/>
    <property type="molecule type" value="Genomic_DNA"/>
</dbReference>
<dbReference type="EMBL" id="CP031844">
    <property type="protein sequence ID" value="QEE12547.1"/>
    <property type="molecule type" value="Genomic_DNA"/>
</dbReference>
<evidence type="ECO:0000256" key="7">
    <source>
        <dbReference type="ARBA" id="ARBA00048696"/>
    </source>
</evidence>
<evidence type="ECO:0000256" key="1">
    <source>
        <dbReference type="ARBA" id="ARBA00022679"/>
    </source>
</evidence>
<dbReference type="PANTHER" id="PTHR39560">
    <property type="entry name" value="PROTEIN ADENYLYLTRANSFERASE FIC-RELATED"/>
    <property type="match status" value="1"/>
</dbReference>
<comment type="catalytic activity">
    <reaction evidence="7">
        <text>L-tyrosyl-[protein] + ATP = O-(5'-adenylyl)-L-tyrosyl-[protein] + diphosphate</text>
        <dbReference type="Rhea" id="RHEA:54288"/>
        <dbReference type="Rhea" id="RHEA-COMP:10136"/>
        <dbReference type="Rhea" id="RHEA-COMP:13846"/>
        <dbReference type="ChEBI" id="CHEBI:30616"/>
        <dbReference type="ChEBI" id="CHEBI:33019"/>
        <dbReference type="ChEBI" id="CHEBI:46858"/>
        <dbReference type="ChEBI" id="CHEBI:83624"/>
        <dbReference type="EC" id="2.7.7.108"/>
    </reaction>
</comment>
<keyword evidence="1" id="KW-0808">Transferase</keyword>
<dbReference type="Pfam" id="PF18543">
    <property type="entry name" value="ID"/>
    <property type="match status" value="1"/>
</dbReference>
<evidence type="ECO:0000256" key="4">
    <source>
        <dbReference type="ARBA" id="ARBA00022840"/>
    </source>
</evidence>
<dbReference type="EC" id="2.7.7.108" evidence="5"/>
<evidence type="ECO:0000259" key="8">
    <source>
        <dbReference type="PROSITE" id="PS51459"/>
    </source>
</evidence>
<protein>
    <recommendedName>
        <fullName evidence="5">protein adenylyltransferase</fullName>
        <ecNumber evidence="5">2.7.7.108</ecNumber>
    </recommendedName>
</protein>
<evidence type="ECO:0000256" key="3">
    <source>
        <dbReference type="ARBA" id="ARBA00022741"/>
    </source>
</evidence>
<keyword evidence="3" id="KW-0547">Nucleotide-binding</keyword>
<dbReference type="Pfam" id="PF02661">
    <property type="entry name" value="Fic"/>
    <property type="match status" value="1"/>
</dbReference>
<dbReference type="KEGG" id="barn:D1092_06050"/>
<dbReference type="Proteomes" id="UP000321311">
    <property type="component" value="Chromosome"/>
</dbReference>
<dbReference type="NCBIfam" id="NF033856">
    <property type="entry name" value="T4SS_effec_BID"/>
    <property type="match status" value="1"/>
</dbReference>
<dbReference type="PANTHER" id="PTHR39560:SF1">
    <property type="entry name" value="PROTEIN ADENYLYLTRANSFERASE FIC-RELATED"/>
    <property type="match status" value="1"/>
</dbReference>
<dbReference type="Gene3D" id="2.40.50.140">
    <property type="entry name" value="Nucleic acid-binding proteins"/>
    <property type="match status" value="1"/>
</dbReference>
<reference evidence="9" key="2">
    <citation type="journal article" date="2020" name="Int. J. Syst. Evol. Microbiol.">
        <title>Bartonella kosoyi sp. nov. and Bartonella krasnovii sp. nov., two novel species closely related to the zoonotic Bartonella elizabethae, isolated from black rats and wild desert rodent-fleas.</title>
        <authorList>
            <person name="Gutierrez R."/>
            <person name="Shalit T."/>
            <person name="Markus B."/>
            <person name="Yuan C."/>
            <person name="Nachum-Biala Y."/>
            <person name="Elad D."/>
            <person name="Harrus S."/>
        </authorList>
    </citation>
    <scope>NUCLEOTIDE SEQUENCE</scope>
    <source>
        <strain evidence="9">OE 1-1</strain>
    </source>
</reference>
<comment type="catalytic activity">
    <reaction evidence="6">
        <text>L-threonyl-[protein] + ATP = 3-O-(5'-adenylyl)-L-threonyl-[protein] + diphosphate</text>
        <dbReference type="Rhea" id="RHEA:54292"/>
        <dbReference type="Rhea" id="RHEA-COMP:11060"/>
        <dbReference type="Rhea" id="RHEA-COMP:13847"/>
        <dbReference type="ChEBI" id="CHEBI:30013"/>
        <dbReference type="ChEBI" id="CHEBI:30616"/>
        <dbReference type="ChEBI" id="CHEBI:33019"/>
        <dbReference type="ChEBI" id="CHEBI:138113"/>
        <dbReference type="EC" id="2.7.7.108"/>
    </reaction>
</comment>
<keyword evidence="2" id="KW-0548">Nucleotidyltransferase</keyword>
<evidence type="ECO:0000313" key="10">
    <source>
        <dbReference type="EMBL" id="UNF28735.1"/>
    </source>
</evidence>
<dbReference type="GeneID" id="71061710"/>
<dbReference type="GO" id="GO:0005524">
    <property type="term" value="F:ATP binding"/>
    <property type="evidence" value="ECO:0007669"/>
    <property type="project" value="UniProtKB-KW"/>
</dbReference>
<reference evidence="10 12" key="3">
    <citation type="submission" date="2022-02" db="EMBL/GenBank/DDBJ databases">
        <title>Genomic structural plasticity of rodent-associated Bartonella in nature.</title>
        <authorList>
            <person name="Sousa K.C.M."/>
            <person name="Gutierrez R."/>
            <person name="Yahalomi D."/>
            <person name="Shalit T."/>
            <person name="Markus B."/>
            <person name="Nachum-Biala Y."/>
            <person name="Hawlena H."/>
            <person name="Marcos-Hadad E."/>
            <person name="Hazkani-Covo E."/>
            <person name="Neves H.R."/>
            <person name="Covo S."/>
            <person name="Harrus S."/>
        </authorList>
    </citation>
    <scope>NUCLEOTIDE SEQUENCE [LARGE SCALE GENOMIC DNA]</scope>
    <source>
        <strain evidence="10 12">B35_1_2</strain>
    </source>
</reference>
<reference evidence="11" key="1">
    <citation type="submission" date="2019-07" db="EMBL/GenBank/DDBJ databases">
        <title>Bartonella kosoyii sp. nov. and Bartonella krasnovii sp. nov., two novel members of the Bartonella elizabethae complex sensu lato, isolated from black rats and wild desert rodent-fleas.</title>
        <authorList>
            <person name="Gutierrez R."/>
            <person name="Shalit T."/>
            <person name="Markus B."/>
            <person name="Yuan C."/>
            <person name="Nachum-Biala Y."/>
            <person name="Elad D."/>
            <person name="Harrus S."/>
        </authorList>
    </citation>
    <scope>NUCLEOTIDE SEQUENCE [LARGE SCALE GENOMIC DNA]</scope>
    <source>
        <strain evidence="11">OE 1-1</strain>
    </source>
</reference>